<keyword evidence="3" id="KW-0328">Glycosyltransferase</keyword>
<dbReference type="OrthoDB" id="5835829at2759"/>
<dbReference type="SUPFAM" id="SSF53756">
    <property type="entry name" value="UDP-Glycosyltransferase/glycogen phosphorylase"/>
    <property type="match status" value="1"/>
</dbReference>
<sequence length="449" mass="50010">MGNPHILVVPYPAQGHIIPLVEISLCLAKLGFKITFVNTEYNHDQVKRNLQGDVGVQINLVSVSDGMEPGESRNQPGKASGAILQVMPGKIEELIERINGSESEKITCILADQSIGWALEIAEKKGIQRAAFCPAAAALLVLGFSIPKLINDGIIDNNGTPTKEQTIKLSPTMPAMNTKHFVWACLGNTSAQKHIFQLMVRNNQSMKLTDWQLCNSTYDLEPAAFTLAPHIVPIGPLHASNQLENLAGNFLPEDSTCLTWLDQQPPESVVYIAFGSTTVLDQTQFKQLAHGLELLNRPFLWVVRPNITEGTNLKEFQDRVRDRGQIVDWAPQKKVLAHPSIACFITHCGWNSTIEGVNNGVPLLCWPYFADQFINQSYICDIWSIGLGFNRDQSGIITSSEIKNKIEQLLGNKNYKERALDLKEKITNSIKEEGTSHKNFNNFIEWLRT</sequence>
<organism evidence="5 6">
    <name type="scientific">Tripterygium wilfordii</name>
    <name type="common">Thunder God vine</name>
    <dbReference type="NCBI Taxonomy" id="458696"/>
    <lineage>
        <taxon>Eukaryota</taxon>
        <taxon>Viridiplantae</taxon>
        <taxon>Streptophyta</taxon>
        <taxon>Embryophyta</taxon>
        <taxon>Tracheophyta</taxon>
        <taxon>Spermatophyta</taxon>
        <taxon>Magnoliopsida</taxon>
        <taxon>eudicotyledons</taxon>
        <taxon>Gunneridae</taxon>
        <taxon>Pentapetalae</taxon>
        <taxon>rosids</taxon>
        <taxon>fabids</taxon>
        <taxon>Celastrales</taxon>
        <taxon>Celastraceae</taxon>
        <taxon>Tripterygium</taxon>
    </lineage>
</organism>
<dbReference type="FunFam" id="3.40.50.2000:FF:000108">
    <property type="entry name" value="UDP-glycosyltransferase 83A1"/>
    <property type="match status" value="1"/>
</dbReference>
<dbReference type="PROSITE" id="PS00375">
    <property type="entry name" value="UDPGT"/>
    <property type="match status" value="1"/>
</dbReference>
<name>A0A7J7DRK6_TRIWF</name>
<dbReference type="InterPro" id="IPR002213">
    <property type="entry name" value="UDP_glucos_trans"/>
</dbReference>
<dbReference type="GO" id="GO:0080043">
    <property type="term" value="F:quercetin 3-O-glucosyltransferase activity"/>
    <property type="evidence" value="ECO:0007669"/>
    <property type="project" value="TreeGrafter"/>
</dbReference>
<dbReference type="PANTHER" id="PTHR11926:SF1555">
    <property type="entry name" value="UDP-GLYCOSYLTRANSFERASE 83A1-LIKE"/>
    <property type="match status" value="1"/>
</dbReference>
<reference evidence="5 6" key="1">
    <citation type="journal article" date="2020" name="Nat. Commun.">
        <title>Genome of Tripterygium wilfordii and identification of cytochrome P450 involved in triptolide biosynthesis.</title>
        <authorList>
            <person name="Tu L."/>
            <person name="Su P."/>
            <person name="Zhang Z."/>
            <person name="Gao L."/>
            <person name="Wang J."/>
            <person name="Hu T."/>
            <person name="Zhou J."/>
            <person name="Zhang Y."/>
            <person name="Zhao Y."/>
            <person name="Liu Y."/>
            <person name="Song Y."/>
            <person name="Tong Y."/>
            <person name="Lu Y."/>
            <person name="Yang J."/>
            <person name="Xu C."/>
            <person name="Jia M."/>
            <person name="Peters R.J."/>
            <person name="Huang L."/>
            <person name="Gao W."/>
        </authorList>
    </citation>
    <scope>NUCLEOTIDE SEQUENCE [LARGE SCALE GENOMIC DNA]</scope>
    <source>
        <strain evidence="6">cv. XIE 37</strain>
        <tissue evidence="5">Leaf</tissue>
    </source>
</reference>
<keyword evidence="2 3" id="KW-0808">Transferase</keyword>
<dbReference type="InParanoid" id="A0A7J7DRK6"/>
<protein>
    <recommendedName>
        <fullName evidence="4">Glycosyltransferase</fullName>
        <ecNumber evidence="4">2.4.1.-</ecNumber>
    </recommendedName>
</protein>
<dbReference type="Pfam" id="PF00201">
    <property type="entry name" value="UDPGT"/>
    <property type="match status" value="1"/>
</dbReference>
<evidence type="ECO:0000256" key="3">
    <source>
        <dbReference type="RuleBase" id="RU003718"/>
    </source>
</evidence>
<comment type="similarity">
    <text evidence="1 3">Belongs to the UDP-glycosyltransferase family.</text>
</comment>
<dbReference type="PANTHER" id="PTHR11926">
    <property type="entry name" value="GLUCOSYL/GLUCURONOSYL TRANSFERASES"/>
    <property type="match status" value="1"/>
</dbReference>
<proteinExistence type="inferred from homology"/>
<gene>
    <name evidence="5" type="ORF">HS088_TW04G00892</name>
</gene>
<accession>A0A7J7DRK6</accession>
<evidence type="ECO:0000313" key="6">
    <source>
        <dbReference type="Proteomes" id="UP000593562"/>
    </source>
</evidence>
<dbReference type="Gene3D" id="3.40.50.2000">
    <property type="entry name" value="Glycogen Phosphorylase B"/>
    <property type="match status" value="2"/>
</dbReference>
<dbReference type="EC" id="2.4.1.-" evidence="4"/>
<evidence type="ECO:0000313" key="5">
    <source>
        <dbReference type="EMBL" id="KAF5748931.1"/>
    </source>
</evidence>
<evidence type="ECO:0000256" key="4">
    <source>
        <dbReference type="RuleBase" id="RU362057"/>
    </source>
</evidence>
<dbReference type="Proteomes" id="UP000593562">
    <property type="component" value="Unassembled WGS sequence"/>
</dbReference>
<dbReference type="AlphaFoldDB" id="A0A7J7DRK6"/>
<dbReference type="CDD" id="cd03784">
    <property type="entry name" value="GT1_Gtf-like"/>
    <property type="match status" value="1"/>
</dbReference>
<dbReference type="EMBL" id="JAAARO010000004">
    <property type="protein sequence ID" value="KAF5748931.1"/>
    <property type="molecule type" value="Genomic_DNA"/>
</dbReference>
<dbReference type="GO" id="GO:0080044">
    <property type="term" value="F:quercetin 7-O-glucosyltransferase activity"/>
    <property type="evidence" value="ECO:0007669"/>
    <property type="project" value="TreeGrafter"/>
</dbReference>
<dbReference type="FunFam" id="3.40.50.2000:FF:000061">
    <property type="entry name" value="UDP-glycosyltransferase 83A1"/>
    <property type="match status" value="1"/>
</dbReference>
<comment type="caution">
    <text evidence="5">The sequence shown here is derived from an EMBL/GenBank/DDBJ whole genome shotgun (WGS) entry which is preliminary data.</text>
</comment>
<evidence type="ECO:0000256" key="1">
    <source>
        <dbReference type="ARBA" id="ARBA00009995"/>
    </source>
</evidence>
<keyword evidence="6" id="KW-1185">Reference proteome</keyword>
<dbReference type="InterPro" id="IPR035595">
    <property type="entry name" value="UDP_glycos_trans_CS"/>
</dbReference>
<evidence type="ECO:0000256" key="2">
    <source>
        <dbReference type="ARBA" id="ARBA00022679"/>
    </source>
</evidence>